<evidence type="ECO:0000313" key="2">
    <source>
        <dbReference type="Proteomes" id="UP001054945"/>
    </source>
</evidence>
<protein>
    <submittedName>
        <fullName evidence="1">Uncharacterized protein</fullName>
    </submittedName>
</protein>
<dbReference type="AlphaFoldDB" id="A0AAV4QXF3"/>
<comment type="caution">
    <text evidence="1">The sequence shown here is derived from an EMBL/GenBank/DDBJ whole genome shotgun (WGS) entry which is preliminary data.</text>
</comment>
<name>A0AAV4QXF3_CAEEX</name>
<organism evidence="1 2">
    <name type="scientific">Caerostris extrusa</name>
    <name type="common">Bark spider</name>
    <name type="synonym">Caerostris bankana</name>
    <dbReference type="NCBI Taxonomy" id="172846"/>
    <lineage>
        <taxon>Eukaryota</taxon>
        <taxon>Metazoa</taxon>
        <taxon>Ecdysozoa</taxon>
        <taxon>Arthropoda</taxon>
        <taxon>Chelicerata</taxon>
        <taxon>Arachnida</taxon>
        <taxon>Araneae</taxon>
        <taxon>Araneomorphae</taxon>
        <taxon>Entelegynae</taxon>
        <taxon>Araneoidea</taxon>
        <taxon>Araneidae</taxon>
        <taxon>Caerostris</taxon>
    </lineage>
</organism>
<proteinExistence type="predicted"/>
<reference evidence="1 2" key="1">
    <citation type="submission" date="2021-06" db="EMBL/GenBank/DDBJ databases">
        <title>Caerostris extrusa draft genome.</title>
        <authorList>
            <person name="Kono N."/>
            <person name="Arakawa K."/>
        </authorList>
    </citation>
    <scope>NUCLEOTIDE SEQUENCE [LARGE SCALE GENOMIC DNA]</scope>
</reference>
<dbReference type="Proteomes" id="UP001054945">
    <property type="component" value="Unassembled WGS sequence"/>
</dbReference>
<sequence>MRETVPSITKQSSITAELPNLISLIHYPPHYAEVTQQRVPQLECQLISGPSVCGSLCIIVPGRQGNFIAIRLSELMLEVD</sequence>
<evidence type="ECO:0000313" key="1">
    <source>
        <dbReference type="EMBL" id="GIY14708.1"/>
    </source>
</evidence>
<accession>A0AAV4QXF3</accession>
<dbReference type="EMBL" id="BPLR01007132">
    <property type="protein sequence ID" value="GIY14708.1"/>
    <property type="molecule type" value="Genomic_DNA"/>
</dbReference>
<keyword evidence="2" id="KW-1185">Reference proteome</keyword>
<gene>
    <name evidence="1" type="ORF">CEXT_412261</name>
</gene>